<keyword evidence="1" id="KW-1133">Transmembrane helix</keyword>
<dbReference type="PANTHER" id="PTHR42923:SF17">
    <property type="entry name" value="AMINE OXIDASE DOMAIN-CONTAINING PROTEIN"/>
    <property type="match status" value="1"/>
</dbReference>
<evidence type="ECO:0000256" key="1">
    <source>
        <dbReference type="SAM" id="Phobius"/>
    </source>
</evidence>
<evidence type="ECO:0000313" key="3">
    <source>
        <dbReference type="Proteomes" id="UP000002149"/>
    </source>
</evidence>
<dbReference type="GO" id="GO:0016491">
    <property type="term" value="F:oxidoreductase activity"/>
    <property type="evidence" value="ECO:0000318"/>
    <property type="project" value="GO_Central"/>
</dbReference>
<dbReference type="EMBL" id="AE017341">
    <property type="protein sequence ID" value="ALO60357.1"/>
    <property type="molecule type" value="Genomic_DNA"/>
</dbReference>
<dbReference type="RefSeq" id="XP_024514181.1">
    <property type="nucleotide sequence ID" value="XM_024656109.1"/>
</dbReference>
<keyword evidence="1" id="KW-0472">Membrane</keyword>
<dbReference type="GeneID" id="3253565"/>
<sequence>MKVAVIGSGLAGLTTAYLLRRHGFEVWLIERSSSLGFHSESIEMNQASADVTRGKSPGQKWIIDVPMRGFQGGYYPKLLSLYSHLGLPVVPVNYTFSFSSSQSTYFIHSGASGASVPSLPSEAFTGFSRLARALMKLLGVALCYLLLIALSFAAWHDLLPPPLSSTTLTVRQFTTYLSSFLTYPIRIPVIGLSPWTPLGNVFENFMGTLVLPLFSAVGTMTAADVWAMPVRLLLEYVHTTLGTSHYHLGDGFSSADVARQLAAPVKDQGPDYLRLKTEVVGLEYALGGGVNIRLRSVGDSEITADEILRVEKVVLATQASVAGCLLRSLEKNLKQWGEEKERRRIGKMVQGLQSVKYRETIIVNHMDTSILPPFTDRRDINLHLPSAPSSLPEKHPSPSPPYFKPTSDRIYTMATQIICPKAYVGQPVLQTTNPVMSIDSKRVLSVSKLERALALSNPHEVLPLLQPHSLNALVYLAGSYVYPGIPLLEGCVGSAKEVVKSILEGEKYHIESELRGGPDKGGERKHARQIEPVGGIDWEVGRGGLITKAWRWRWNTERTWS</sequence>
<dbReference type="SUPFAM" id="SSF51905">
    <property type="entry name" value="FAD/NAD(P)-binding domain"/>
    <property type="match status" value="1"/>
</dbReference>
<dbReference type="RefSeq" id="XP_567028.1">
    <property type="nucleotide sequence ID" value="XM_567028.1"/>
</dbReference>
<dbReference type="PaxDb" id="214684-Q5KNB1"/>
<dbReference type="VEuPathDB" id="FungiDB:CNA07110"/>
<dbReference type="Pfam" id="PF13450">
    <property type="entry name" value="NAD_binding_8"/>
    <property type="match status" value="1"/>
</dbReference>
<accession>Q55YZ5</accession>
<dbReference type="PANTHER" id="PTHR42923">
    <property type="entry name" value="PROTOPORPHYRINOGEN OXIDASE"/>
    <property type="match status" value="1"/>
</dbReference>
<dbReference type="AlphaFoldDB" id="Q5KNB1"/>
<accession>Q5KNB1</accession>
<dbReference type="eggNOG" id="ENOG502RZ2M">
    <property type="taxonomic scope" value="Eukaryota"/>
</dbReference>
<evidence type="ECO:0000313" key="2">
    <source>
        <dbReference type="EMBL" id="AAW41209.1"/>
    </source>
</evidence>
<proteinExistence type="predicted"/>
<name>Q5KNB1_CRYD1</name>
<dbReference type="InterPro" id="IPR036188">
    <property type="entry name" value="FAD/NAD-bd_sf"/>
</dbReference>
<dbReference type="EMBL" id="AE017341">
    <property type="protein sequence ID" value="ALO60356.1"/>
    <property type="molecule type" value="Genomic_DNA"/>
</dbReference>
<feature type="transmembrane region" description="Helical" evidence="1">
    <location>
        <begin position="137"/>
        <end position="155"/>
    </location>
</feature>
<protein>
    <submittedName>
        <fullName evidence="2">Expressed protein</fullName>
    </submittedName>
</protein>
<dbReference type="Proteomes" id="UP000002149">
    <property type="component" value="Chromosome 1"/>
</dbReference>
<dbReference type="OMA" id="CFFVAPK"/>
<gene>
    <name evidence="2" type="ordered locus">CNA07110</name>
</gene>
<reference evidence="2 3" key="2">
    <citation type="journal article" date="2005" name="Science">
        <title>The genome of the basidiomycetous yeast and human pathogen Cryptococcus neoformans.</title>
        <authorList>
            <person name="Loftus B.J."/>
            <person name="Fung E."/>
            <person name="Roncaglia P."/>
            <person name="Rowley D."/>
            <person name="Amedeo P."/>
            <person name="Bruno D."/>
            <person name="Vamathevan J."/>
            <person name="Miranda M."/>
            <person name="Anderson I.J."/>
            <person name="Fraser J.A."/>
            <person name="Allen J.E."/>
            <person name="Bosdet I.E."/>
            <person name="Brent M.R."/>
            <person name="Chiu R."/>
            <person name="Doering T.L."/>
            <person name="Donlin M.J."/>
            <person name="D'Souza C.A."/>
            <person name="Fox D.S."/>
            <person name="Grinberg V."/>
            <person name="Fu J."/>
            <person name="Fukushima M."/>
            <person name="Haas B.J."/>
            <person name="Huang J.C."/>
            <person name="Janbon G."/>
            <person name="Jones S.J."/>
            <person name="Koo H.L."/>
            <person name="Krzywinski M.I."/>
            <person name="Kwon-Chung J.K."/>
            <person name="Lengeler K.B."/>
            <person name="Maiti R."/>
            <person name="Marra M.A."/>
            <person name="Marra R.E."/>
            <person name="Mathewson C.A."/>
            <person name="Mitchell T.G."/>
            <person name="Pertea M."/>
            <person name="Riggs F.R."/>
            <person name="Salzberg S.L."/>
            <person name="Schein J.E."/>
            <person name="Shvartsbeyn A."/>
            <person name="Shin H."/>
            <person name="Shumway M."/>
            <person name="Specht C.A."/>
            <person name="Suh B.B."/>
            <person name="Tenney A."/>
            <person name="Utterback T.R."/>
            <person name="Wickes B.L."/>
            <person name="Wortman J.R."/>
            <person name="Wye N.H."/>
            <person name="Kronstad J.W."/>
            <person name="Lodge J.K."/>
            <person name="Heitman J."/>
            <person name="Davis R.W."/>
            <person name="Fraser C.M."/>
            <person name="Hyman R.W."/>
        </authorList>
    </citation>
    <scope>NUCLEOTIDE SEQUENCE [LARGE SCALE GENOMIC DNA]</scope>
    <source>
        <strain evidence="2">JEC21</strain>
        <strain evidence="3">JEC21 / ATCC MYA-565</strain>
    </source>
</reference>
<keyword evidence="3" id="KW-1185">Reference proteome</keyword>
<organism evidence="2 3">
    <name type="scientific">Cryptococcus deneoformans (strain JEC21 / ATCC MYA-565)</name>
    <name type="common">Cryptococcus neoformans var. neoformans serotype D</name>
    <dbReference type="NCBI Taxonomy" id="214684"/>
    <lineage>
        <taxon>Eukaryota</taxon>
        <taxon>Fungi</taxon>
        <taxon>Dikarya</taxon>
        <taxon>Basidiomycota</taxon>
        <taxon>Agaricomycotina</taxon>
        <taxon>Tremellomycetes</taxon>
        <taxon>Tremellales</taxon>
        <taxon>Cryptococcaceae</taxon>
        <taxon>Cryptococcus</taxon>
        <taxon>Cryptococcus neoformans species complex</taxon>
    </lineage>
</organism>
<dbReference type="RefSeq" id="XP_024512000.1">
    <property type="nucleotide sequence ID" value="XM_024656370.1"/>
</dbReference>
<dbReference type="HOGENOM" id="CLU_028123_3_0_1"/>
<reference evidence="2" key="1">
    <citation type="submission" date="2004-05" db="EMBL/GenBank/DDBJ databases">
        <authorList>
            <person name="Loftus B."/>
            <person name="Amedeo P."/>
            <person name="Roncaglia P."/>
            <person name="Vamathevan J."/>
            <person name="Utterback T."/>
            <person name="Van Aken S."/>
            <person name="Fraser C."/>
        </authorList>
    </citation>
    <scope>NUCLEOTIDE SEQUENCE</scope>
    <source>
        <strain evidence="2">JEC21</strain>
    </source>
</reference>
<dbReference type="EMBL" id="AE017341">
    <property type="protein sequence ID" value="AAW41209.1"/>
    <property type="molecule type" value="Genomic_DNA"/>
</dbReference>
<dbReference type="InterPro" id="IPR050464">
    <property type="entry name" value="Zeta_carotene_desat/Oxidored"/>
</dbReference>
<reference evidence="2" key="3">
    <citation type="submission" date="2015-11" db="EMBL/GenBank/DDBJ databases">
        <authorList>
            <person name="Janbon G."/>
            <person name="Paulet D."/>
            <person name="Chon C.C."/>
            <person name="Mornico D."/>
        </authorList>
    </citation>
    <scope>NUCLEOTIDE SEQUENCE</scope>
    <source>
        <strain evidence="2">JEC21</strain>
    </source>
</reference>
<dbReference type="OrthoDB" id="1111734at2759"/>
<dbReference type="STRING" id="214684.Q5KNB1"/>
<keyword evidence="1" id="KW-0812">Transmembrane</keyword>
<dbReference type="Gene3D" id="3.50.50.60">
    <property type="entry name" value="FAD/NAD(P)-binding domain"/>
    <property type="match status" value="1"/>
</dbReference>
<feature type="transmembrane region" description="Helical" evidence="1">
    <location>
        <begin position="205"/>
        <end position="227"/>
    </location>
</feature>
<dbReference type="KEGG" id="cne:CNA07110"/>